<dbReference type="Pfam" id="PF05721">
    <property type="entry name" value="PhyH"/>
    <property type="match status" value="1"/>
</dbReference>
<protein>
    <recommendedName>
        <fullName evidence="8">Phytanoyl-CoA dioxygenase</fullName>
    </recommendedName>
</protein>
<comment type="cofactor">
    <cofactor evidence="1">
        <name>Fe cation</name>
        <dbReference type="ChEBI" id="CHEBI:24875"/>
    </cofactor>
</comment>
<comment type="similarity">
    <text evidence="2">Belongs to the PhyH family.</text>
</comment>
<evidence type="ECO:0000313" key="6">
    <source>
        <dbReference type="EMBL" id="RSH95546.1"/>
    </source>
</evidence>
<dbReference type="STRING" id="1890683.A0A427YWW8"/>
<feature type="compositionally biased region" description="Basic and acidic residues" evidence="5">
    <location>
        <begin position="51"/>
        <end position="67"/>
    </location>
</feature>
<dbReference type="EMBL" id="RSCD01000001">
    <property type="protein sequence ID" value="RSH95546.1"/>
    <property type="molecule type" value="Genomic_DNA"/>
</dbReference>
<dbReference type="PANTHER" id="PTHR20883:SF15">
    <property type="entry name" value="PHYTANOYL-COA DIOXYGENASE DOMAIN-CONTAINING PROTEIN 1"/>
    <property type="match status" value="1"/>
</dbReference>
<keyword evidence="3" id="KW-0479">Metal-binding</keyword>
<evidence type="ECO:0008006" key="8">
    <source>
        <dbReference type="Google" id="ProtNLM"/>
    </source>
</evidence>
<proteinExistence type="inferred from homology"/>
<evidence type="ECO:0000256" key="2">
    <source>
        <dbReference type="ARBA" id="ARBA00005830"/>
    </source>
</evidence>
<dbReference type="InterPro" id="IPR008775">
    <property type="entry name" value="Phytyl_CoA_dOase-like"/>
</dbReference>
<feature type="region of interest" description="Disordered" evidence="5">
    <location>
        <begin position="51"/>
        <end position="72"/>
    </location>
</feature>
<dbReference type="SUPFAM" id="SSF51197">
    <property type="entry name" value="Clavaminate synthase-like"/>
    <property type="match status" value="1"/>
</dbReference>
<gene>
    <name evidence="6" type="ORF">EHS25_000638</name>
</gene>
<evidence type="ECO:0000256" key="3">
    <source>
        <dbReference type="ARBA" id="ARBA00022723"/>
    </source>
</evidence>
<reference evidence="6 7" key="1">
    <citation type="submission" date="2018-11" db="EMBL/GenBank/DDBJ databases">
        <title>Genome sequence of Saitozyma podzolica DSM 27192.</title>
        <authorList>
            <person name="Aliyu H."/>
            <person name="Gorte O."/>
            <person name="Ochsenreither K."/>
        </authorList>
    </citation>
    <scope>NUCLEOTIDE SEQUENCE [LARGE SCALE GENOMIC DNA]</scope>
    <source>
        <strain evidence="6 7">DSM 27192</strain>
    </source>
</reference>
<evidence type="ECO:0000256" key="1">
    <source>
        <dbReference type="ARBA" id="ARBA00001962"/>
    </source>
</evidence>
<comment type="caution">
    <text evidence="6">The sequence shown here is derived from an EMBL/GenBank/DDBJ whole genome shotgun (WGS) entry which is preliminary data.</text>
</comment>
<dbReference type="Proteomes" id="UP000279259">
    <property type="component" value="Unassembled WGS sequence"/>
</dbReference>
<organism evidence="6 7">
    <name type="scientific">Saitozyma podzolica</name>
    <dbReference type="NCBI Taxonomy" id="1890683"/>
    <lineage>
        <taxon>Eukaryota</taxon>
        <taxon>Fungi</taxon>
        <taxon>Dikarya</taxon>
        <taxon>Basidiomycota</taxon>
        <taxon>Agaricomycotina</taxon>
        <taxon>Tremellomycetes</taxon>
        <taxon>Tremellales</taxon>
        <taxon>Trimorphomycetaceae</taxon>
        <taxon>Saitozyma</taxon>
    </lineage>
</organism>
<accession>A0A427YWW8</accession>
<dbReference type="PANTHER" id="PTHR20883">
    <property type="entry name" value="PHYTANOYL-COA DIOXYGENASE DOMAIN CONTAINING 1"/>
    <property type="match status" value="1"/>
</dbReference>
<dbReference type="AlphaFoldDB" id="A0A427YWW8"/>
<dbReference type="Gene3D" id="2.60.120.620">
    <property type="entry name" value="q2cbj1_9rhob like domain"/>
    <property type="match status" value="1"/>
</dbReference>
<dbReference type="OrthoDB" id="2558768at2759"/>
<evidence type="ECO:0000256" key="4">
    <source>
        <dbReference type="ARBA" id="ARBA00023004"/>
    </source>
</evidence>
<sequence>MTVQTVPQLVTLPATAPIEDIFAVLRRDGTIVLSEFATDEEIEALNAKAKQHFDRTESEGREHDNYNKNKNFRPKGTTGAYGLFSAAPEELSKLFGGSDGRVPDPHYMGLVGRREGHTDQQLVGYKVSPGSRLQALHRDLNSCGVQRTGPETPPNGVSTFIAGCDTTERNGATRVCPGSHLWPQDRHPTQADTAPIVMQKGSLGIFLSNCFHGAGANACEPDDPDALRIIYGIFCCQDNTALYFEPEVLKKMTPKTLRLLGYYKGRTGGGGYLGRDPVDQWEPLQGYTGGEWFPNTE</sequence>
<keyword evidence="7" id="KW-1185">Reference proteome</keyword>
<evidence type="ECO:0000313" key="7">
    <source>
        <dbReference type="Proteomes" id="UP000279259"/>
    </source>
</evidence>
<evidence type="ECO:0000256" key="5">
    <source>
        <dbReference type="SAM" id="MobiDB-lite"/>
    </source>
</evidence>
<dbReference type="GO" id="GO:0046872">
    <property type="term" value="F:metal ion binding"/>
    <property type="evidence" value="ECO:0007669"/>
    <property type="project" value="UniProtKB-KW"/>
</dbReference>
<name>A0A427YWW8_9TREE</name>
<keyword evidence="4" id="KW-0408">Iron</keyword>